<evidence type="ECO:0000313" key="5">
    <source>
        <dbReference type="EMBL" id="QBK88567.1"/>
    </source>
</evidence>
<sequence length="246" mass="26920">MSSYVISDRCRKKKRHTRCKKCKKCKYCKCKCNPCPPVNDIPPYGGTGSMGPMGPKGYRGPMGPKGSNGSDGKYGSQGMRGWMGPQGPPGPQGIHGPKGDIGKQGPPAPGGKMYYKMGSQTVKLYHGSPEQEMPNMRIHFLTKKSDEICAIKFNGNIGGTPGTVAVIKIVLDGHDKYIAKYLNYEFKSYGEYIIESGQFVINTIVKIPNPGSHILTVRWKKERGESGSYIDIKGTTSPRLLSIQQI</sequence>
<comment type="function">
    <text evidence="1">May participate in the formation of a layer of cross-linked glycosylated fibrils at the viral surface thus giving it a hairy-like appearance.</text>
</comment>
<organism evidence="5">
    <name type="scientific">Mimivirus LCMiAC01</name>
    <dbReference type="NCBI Taxonomy" id="2506608"/>
    <lineage>
        <taxon>Viruses</taxon>
        <taxon>Varidnaviria</taxon>
        <taxon>Bamfordvirae</taxon>
        <taxon>Nucleocytoviricota</taxon>
        <taxon>Megaviricetes</taxon>
        <taxon>Imitervirales</taxon>
        <taxon>Mimiviridae</taxon>
        <taxon>Klosneuvirinae</taxon>
    </lineage>
</organism>
<keyword evidence="3" id="KW-0946">Virion</keyword>
<protein>
    <submittedName>
        <fullName evidence="5">Collagen triple helix repeat motif-containing protein</fullName>
    </submittedName>
</protein>
<dbReference type="PANTHER" id="PTHR24637">
    <property type="entry name" value="COLLAGEN"/>
    <property type="match status" value="1"/>
</dbReference>
<dbReference type="EMBL" id="MK500392">
    <property type="protein sequence ID" value="QBK88567.1"/>
    <property type="molecule type" value="Genomic_DNA"/>
</dbReference>
<gene>
    <name evidence="5" type="ORF">LCMiAC01_02440</name>
</gene>
<reference evidence="5" key="1">
    <citation type="journal article" date="2019" name="MBio">
        <title>Virus Genomes from Deep Sea Sediments Expand the Ocean Megavirome and Support Independent Origins of Viral Gigantism.</title>
        <authorList>
            <person name="Backstrom D."/>
            <person name="Yutin N."/>
            <person name="Jorgensen S.L."/>
            <person name="Dharamshi J."/>
            <person name="Homa F."/>
            <person name="Zaremba-Niedwiedzka K."/>
            <person name="Spang A."/>
            <person name="Wolf Y.I."/>
            <person name="Koonin E.V."/>
            <person name="Ettema T.J."/>
        </authorList>
    </citation>
    <scope>NUCLEOTIDE SEQUENCE</scope>
</reference>
<dbReference type="PANTHER" id="PTHR24637:SF421">
    <property type="entry name" value="CUTICLE COLLAGEN DPY-2"/>
    <property type="match status" value="1"/>
</dbReference>
<evidence type="ECO:0000256" key="2">
    <source>
        <dbReference type="ARBA" id="ARBA00004328"/>
    </source>
</evidence>
<comment type="subcellular location">
    <subcellularLocation>
        <location evidence="2">Virion</location>
    </subcellularLocation>
</comment>
<name>A0A481Z0H4_9VIRU</name>
<evidence type="ECO:0000256" key="3">
    <source>
        <dbReference type="ARBA" id="ARBA00022844"/>
    </source>
</evidence>
<dbReference type="GO" id="GO:0044423">
    <property type="term" value="C:virion component"/>
    <property type="evidence" value="ECO:0007669"/>
    <property type="project" value="UniProtKB-KW"/>
</dbReference>
<proteinExistence type="predicted"/>
<keyword evidence="5" id="KW-0176">Collagen</keyword>
<evidence type="ECO:0000256" key="1">
    <source>
        <dbReference type="ARBA" id="ARBA00003026"/>
    </source>
</evidence>
<dbReference type="Pfam" id="PF01391">
    <property type="entry name" value="Collagen"/>
    <property type="match status" value="1"/>
</dbReference>
<dbReference type="InterPro" id="IPR008160">
    <property type="entry name" value="Collagen"/>
</dbReference>
<evidence type="ECO:0000256" key="4">
    <source>
        <dbReference type="SAM" id="MobiDB-lite"/>
    </source>
</evidence>
<feature type="region of interest" description="Disordered" evidence="4">
    <location>
        <begin position="55"/>
        <end position="74"/>
    </location>
</feature>
<accession>A0A481Z0H4</accession>